<evidence type="ECO:0000256" key="6">
    <source>
        <dbReference type="SAM" id="SignalP"/>
    </source>
</evidence>
<evidence type="ECO:0000313" key="9">
    <source>
        <dbReference type="Proteomes" id="UP001172102"/>
    </source>
</evidence>
<gene>
    <name evidence="8" type="ORF">B0H67DRAFT_483466</name>
</gene>
<dbReference type="Gene3D" id="3.30.465.10">
    <property type="match status" value="1"/>
</dbReference>
<dbReference type="GO" id="GO:0071949">
    <property type="term" value="F:FAD binding"/>
    <property type="evidence" value="ECO:0007669"/>
    <property type="project" value="InterPro"/>
</dbReference>
<name>A0AA40AQS5_9PEZI</name>
<dbReference type="InterPro" id="IPR050416">
    <property type="entry name" value="FAD-linked_Oxidoreductase"/>
</dbReference>
<dbReference type="Pfam" id="PF08031">
    <property type="entry name" value="BBE"/>
    <property type="match status" value="1"/>
</dbReference>
<dbReference type="InterPro" id="IPR036318">
    <property type="entry name" value="FAD-bd_PCMH-like_sf"/>
</dbReference>
<dbReference type="PANTHER" id="PTHR42973:SF39">
    <property type="entry name" value="FAD-BINDING PCMH-TYPE DOMAIN-CONTAINING PROTEIN"/>
    <property type="match status" value="1"/>
</dbReference>
<keyword evidence="5" id="KW-0560">Oxidoreductase</keyword>
<evidence type="ECO:0000256" key="3">
    <source>
        <dbReference type="ARBA" id="ARBA00022630"/>
    </source>
</evidence>
<evidence type="ECO:0000256" key="4">
    <source>
        <dbReference type="ARBA" id="ARBA00022827"/>
    </source>
</evidence>
<feature type="signal peptide" evidence="6">
    <location>
        <begin position="1"/>
        <end position="16"/>
    </location>
</feature>
<dbReference type="PANTHER" id="PTHR42973">
    <property type="entry name" value="BINDING OXIDOREDUCTASE, PUTATIVE (AFU_ORTHOLOGUE AFUA_1G17690)-RELATED"/>
    <property type="match status" value="1"/>
</dbReference>
<evidence type="ECO:0000256" key="2">
    <source>
        <dbReference type="ARBA" id="ARBA00005466"/>
    </source>
</evidence>
<evidence type="ECO:0000256" key="5">
    <source>
        <dbReference type="ARBA" id="ARBA00023002"/>
    </source>
</evidence>
<feature type="chain" id="PRO_5041260905" description="FAD-binding PCMH-type domain-containing protein" evidence="6">
    <location>
        <begin position="17"/>
        <end position="489"/>
    </location>
</feature>
<dbReference type="InterPro" id="IPR016166">
    <property type="entry name" value="FAD-bd_PCMH"/>
</dbReference>
<dbReference type="Pfam" id="PF01565">
    <property type="entry name" value="FAD_binding_4"/>
    <property type="match status" value="1"/>
</dbReference>
<keyword evidence="9" id="KW-1185">Reference proteome</keyword>
<proteinExistence type="inferred from homology"/>
<organism evidence="8 9">
    <name type="scientific">Lasiosphaeris hirsuta</name>
    <dbReference type="NCBI Taxonomy" id="260670"/>
    <lineage>
        <taxon>Eukaryota</taxon>
        <taxon>Fungi</taxon>
        <taxon>Dikarya</taxon>
        <taxon>Ascomycota</taxon>
        <taxon>Pezizomycotina</taxon>
        <taxon>Sordariomycetes</taxon>
        <taxon>Sordariomycetidae</taxon>
        <taxon>Sordariales</taxon>
        <taxon>Lasiosphaeriaceae</taxon>
        <taxon>Lasiosphaeris</taxon>
    </lineage>
</organism>
<dbReference type="AlphaFoldDB" id="A0AA40AQS5"/>
<keyword evidence="3" id="KW-0285">Flavoprotein</keyword>
<protein>
    <recommendedName>
        <fullName evidence="7">FAD-binding PCMH-type domain-containing protein</fullName>
    </recommendedName>
</protein>
<dbReference type="EMBL" id="JAUKUA010000003">
    <property type="protein sequence ID" value="KAK0720298.1"/>
    <property type="molecule type" value="Genomic_DNA"/>
</dbReference>
<dbReference type="InterPro" id="IPR012951">
    <property type="entry name" value="BBE"/>
</dbReference>
<evidence type="ECO:0000313" key="8">
    <source>
        <dbReference type="EMBL" id="KAK0720298.1"/>
    </source>
</evidence>
<comment type="cofactor">
    <cofactor evidence="1">
        <name>FAD</name>
        <dbReference type="ChEBI" id="CHEBI:57692"/>
    </cofactor>
</comment>
<keyword evidence="6" id="KW-0732">Signal</keyword>
<dbReference type="SUPFAM" id="SSF56176">
    <property type="entry name" value="FAD-binding/transporter-associated domain-like"/>
    <property type="match status" value="1"/>
</dbReference>
<dbReference type="PROSITE" id="PS51387">
    <property type="entry name" value="FAD_PCMH"/>
    <property type="match status" value="1"/>
</dbReference>
<accession>A0AA40AQS5</accession>
<comment type="similarity">
    <text evidence="2">Belongs to the oxygen-dependent FAD-linked oxidoreductase family.</text>
</comment>
<keyword evidence="4" id="KW-0274">FAD</keyword>
<dbReference type="Proteomes" id="UP001172102">
    <property type="component" value="Unassembled WGS sequence"/>
</dbReference>
<reference evidence="8" key="1">
    <citation type="submission" date="2023-06" db="EMBL/GenBank/DDBJ databases">
        <title>Genome-scale phylogeny and comparative genomics of the fungal order Sordariales.</title>
        <authorList>
            <consortium name="Lawrence Berkeley National Laboratory"/>
            <person name="Hensen N."/>
            <person name="Bonometti L."/>
            <person name="Westerberg I."/>
            <person name="Brannstrom I.O."/>
            <person name="Guillou S."/>
            <person name="Cros-Aarteil S."/>
            <person name="Calhoun S."/>
            <person name="Haridas S."/>
            <person name="Kuo A."/>
            <person name="Mondo S."/>
            <person name="Pangilinan J."/>
            <person name="Riley R."/>
            <person name="Labutti K."/>
            <person name="Andreopoulos B."/>
            <person name="Lipzen A."/>
            <person name="Chen C."/>
            <person name="Yanf M."/>
            <person name="Daum C."/>
            <person name="Ng V."/>
            <person name="Clum A."/>
            <person name="Steindorff A."/>
            <person name="Ohm R."/>
            <person name="Martin F."/>
            <person name="Silar P."/>
            <person name="Natvig D."/>
            <person name="Lalanne C."/>
            <person name="Gautier V."/>
            <person name="Ament-Velasquez S.L."/>
            <person name="Kruys A."/>
            <person name="Hutchinson M.I."/>
            <person name="Powell A.J."/>
            <person name="Barry K."/>
            <person name="Miller A.N."/>
            <person name="Grigoriev I.V."/>
            <person name="Debuchy R."/>
            <person name="Gladieux P."/>
            <person name="Thoren M.H."/>
            <person name="Johannesson H."/>
        </authorList>
    </citation>
    <scope>NUCLEOTIDE SEQUENCE</scope>
    <source>
        <strain evidence="8">SMH4607-1</strain>
    </source>
</reference>
<comment type="caution">
    <text evidence="8">The sequence shown here is derived from an EMBL/GenBank/DDBJ whole genome shotgun (WGS) entry which is preliminary data.</text>
</comment>
<feature type="domain" description="FAD-binding PCMH-type" evidence="7">
    <location>
        <begin position="55"/>
        <end position="228"/>
    </location>
</feature>
<evidence type="ECO:0000259" key="7">
    <source>
        <dbReference type="PROSITE" id="PS51387"/>
    </source>
</evidence>
<dbReference type="Gene3D" id="3.40.462.20">
    <property type="match status" value="1"/>
</dbReference>
<dbReference type="InterPro" id="IPR006094">
    <property type="entry name" value="Oxid_FAD_bind_N"/>
</dbReference>
<dbReference type="InterPro" id="IPR016169">
    <property type="entry name" value="FAD-bd_PCMH_sub2"/>
</dbReference>
<evidence type="ECO:0000256" key="1">
    <source>
        <dbReference type="ARBA" id="ARBA00001974"/>
    </source>
</evidence>
<sequence length="489" mass="52845">MLSLLPLSALLGLTAALQSEKAAALADCLSTCGVPVNAPGTADWKLDAAPYNLRLNYTPVAIAVPTTAKHVQDAVSCAGRLGVKANAKGGGHSYGSFGLGGEDGHLTIELDRMNKVVLDNTTGIATIEGGSRLGHVAFELYNQGKRGFSHGTCPGVGVGGHSLHGGYGVSSHTKGLALDWMIGATVVLANSSIVNCSATENPDLFWAIRGAGSSMGIVTEFRFNTFVVPETLTVFVALVRWGTEEKALAGMQAVQEFAETMPAELNMRLFITPRFINLEGLYYGDKASLQAALAPLVNKTGATFQLQQEGGWLDQIKHFGGGLSLDQGHPYDYHETFYSSSLYTNALNDTQLKAFVTYWFKYAKSNKRDWYVHIDLHGGKASAVGKPDSDSTAYAHRDYLFMYLFYDRVDRGVFPASGFGHIQNFVSNITESMTATAWGRYINYPDPNLDQSTAQATYWGGHLSKLQTIKSEVDPLDVFHYPQGIMPAP</sequence>
<dbReference type="GO" id="GO:0016491">
    <property type="term" value="F:oxidoreductase activity"/>
    <property type="evidence" value="ECO:0007669"/>
    <property type="project" value="UniProtKB-KW"/>
</dbReference>